<dbReference type="InterPro" id="IPR004532">
    <property type="entry name" value="Phe-tRNA-ligase_IIc_bsu_bact"/>
</dbReference>
<name>A0A1Q2MCQ2_9BACT</name>
<feature type="domain" description="B5" evidence="17">
    <location>
        <begin position="1"/>
        <end position="76"/>
    </location>
</feature>
<evidence type="ECO:0000256" key="6">
    <source>
        <dbReference type="ARBA" id="ARBA00022598"/>
    </source>
</evidence>
<evidence type="ECO:0000313" key="18">
    <source>
        <dbReference type="EMBL" id="AQQ70318.1"/>
    </source>
</evidence>
<dbReference type="PROSITE" id="PS51447">
    <property type="entry name" value="FDX_ACB"/>
    <property type="match status" value="1"/>
</dbReference>
<dbReference type="InterPro" id="IPR036690">
    <property type="entry name" value="Fdx_antiC-bd_sf"/>
</dbReference>
<proteinExistence type="inferred from homology"/>
<keyword evidence="11" id="KW-0694">RNA-binding</keyword>
<feature type="binding site" evidence="15">
    <location>
        <position position="353"/>
    </location>
    <ligand>
        <name>Mg(2+)</name>
        <dbReference type="ChEBI" id="CHEBI:18420"/>
        <note>shared with alpha subunit</note>
    </ligand>
</feature>
<comment type="subunit">
    <text evidence="3 15">Tetramer of two alpha and two beta subunits.</text>
</comment>
<evidence type="ECO:0000313" key="19">
    <source>
        <dbReference type="Proteomes" id="UP000188181"/>
    </source>
</evidence>
<evidence type="ECO:0000256" key="5">
    <source>
        <dbReference type="ARBA" id="ARBA00022555"/>
    </source>
</evidence>
<dbReference type="InterPro" id="IPR009061">
    <property type="entry name" value="DNA-bd_dom_put_sf"/>
</dbReference>
<dbReference type="OrthoDB" id="9805455at2"/>
<gene>
    <name evidence="15 18" type="primary">pheT</name>
    <name evidence="18" type="ORF">SMSP2_00662</name>
</gene>
<feature type="binding site" evidence="15">
    <location>
        <position position="343"/>
    </location>
    <ligand>
        <name>Mg(2+)</name>
        <dbReference type="ChEBI" id="CHEBI:18420"/>
        <note>shared with alpha subunit</note>
    </ligand>
</feature>
<organism evidence="18 19">
    <name type="scientific">Limihaloglobus sulfuriphilus</name>
    <dbReference type="NCBI Taxonomy" id="1851148"/>
    <lineage>
        <taxon>Bacteria</taxon>
        <taxon>Pseudomonadati</taxon>
        <taxon>Planctomycetota</taxon>
        <taxon>Phycisphaerae</taxon>
        <taxon>Sedimentisphaerales</taxon>
        <taxon>Sedimentisphaeraceae</taxon>
        <taxon>Limihaloglobus</taxon>
    </lineage>
</organism>
<evidence type="ECO:0000256" key="10">
    <source>
        <dbReference type="ARBA" id="ARBA00022842"/>
    </source>
</evidence>
<evidence type="ECO:0000256" key="7">
    <source>
        <dbReference type="ARBA" id="ARBA00022723"/>
    </source>
</evidence>
<dbReference type="Gene3D" id="3.30.930.10">
    <property type="entry name" value="Bira Bifunctional Protein, Domain 2"/>
    <property type="match status" value="1"/>
</dbReference>
<evidence type="ECO:0000259" key="17">
    <source>
        <dbReference type="PROSITE" id="PS51483"/>
    </source>
</evidence>
<dbReference type="InterPro" id="IPR005147">
    <property type="entry name" value="tRNA_synthase_B5-dom"/>
</dbReference>
<evidence type="ECO:0000256" key="1">
    <source>
        <dbReference type="ARBA" id="ARBA00004496"/>
    </source>
</evidence>
<dbReference type="InterPro" id="IPR045060">
    <property type="entry name" value="Phe-tRNA-ligase_IIc_bsu"/>
</dbReference>
<dbReference type="GO" id="GO:0005524">
    <property type="term" value="F:ATP binding"/>
    <property type="evidence" value="ECO:0007669"/>
    <property type="project" value="UniProtKB-UniRule"/>
</dbReference>
<dbReference type="FunFam" id="3.30.56.10:FF:000001">
    <property type="entry name" value="Phenylalanine--tRNA ligase beta subunit"/>
    <property type="match status" value="1"/>
</dbReference>
<dbReference type="Pfam" id="PF17759">
    <property type="entry name" value="tRNA_synthFbeta"/>
    <property type="match status" value="1"/>
</dbReference>
<keyword evidence="8 15" id="KW-0547">Nucleotide-binding</keyword>
<dbReference type="InterPro" id="IPR045864">
    <property type="entry name" value="aa-tRNA-synth_II/BPL/LPL"/>
</dbReference>
<dbReference type="Gene3D" id="3.50.40.10">
    <property type="entry name" value="Phenylalanyl-trna Synthetase, Chain B, domain 3"/>
    <property type="match status" value="1"/>
</dbReference>
<evidence type="ECO:0000256" key="9">
    <source>
        <dbReference type="ARBA" id="ARBA00022840"/>
    </source>
</evidence>
<keyword evidence="6 15" id="KW-0436">Ligase</keyword>
<dbReference type="STRING" id="1851148.SMSP2_00662"/>
<dbReference type="SUPFAM" id="SSF54991">
    <property type="entry name" value="Anticodon-binding domain of PheRS"/>
    <property type="match status" value="1"/>
</dbReference>
<dbReference type="EC" id="6.1.1.20" evidence="15"/>
<dbReference type="SUPFAM" id="SSF56037">
    <property type="entry name" value="PheT/TilS domain"/>
    <property type="match status" value="1"/>
</dbReference>
<evidence type="ECO:0000256" key="15">
    <source>
        <dbReference type="HAMAP-Rule" id="MF_00283"/>
    </source>
</evidence>
<dbReference type="SMART" id="SM00896">
    <property type="entry name" value="FDX-ACB"/>
    <property type="match status" value="1"/>
</dbReference>
<sequence length="676" mass="75230">MKISLEWLNEYIDLDMSVSEIEEILTNLGFPIEDTEAFGDDTVLDVEVTSNRGDCLSYIGIARELAAATGKNLKMPAVTFETLDAETSRFTDVNIAVSELCNRYAARYIEGVKIGPSPEWMSRRLEASGVRSINNIVDSTNYAMLETGQPSHAFDYAKLEEGRIVVRNAVPGEELISIDETKCELKPDMLVIADASKPVAIAGVMGGLETEVSEGTTKILLETAQFAPVTVRSTGRGLGISSESSFRFERHVDTEAIDWASRRIVHLMTLTGGGKAAKNSVDRYPVKHEQKKVSMRLARLNSLIGFDFSPEEVTDIFTRLDFRPEYNAKTNVFICTCPTWRHDLSREIDLIEEAARVAGYDRIPLEKRICIDVAKPDPRQAATVKIADYLNSCGFYEALGITFTDEKTSMHLTGNSAEMHLAVKDATRKTNGLLRQTLLGTLLSTVQYNHNVGNRDCRFFEISDTFELRNHKGSKNPVLEEKTRLAMVADGDFRIVKGALETLIQSLDRTAKLEFKEADLRWAQAGAEILLNGSPIGFAGIISEKTAKVMSLKDSHPGAIEIDLEPLLPLASSLNQITRLPKFPAVDRDLSLIVNEDVKWSEIESTIIKKAPQELEKIEFIDIYRGKPIEKGKKSVTLSMRFRDEDGTLKNEAVDGYIETIFAGLKEKTNAVIREQ</sequence>
<dbReference type="InterPro" id="IPR005121">
    <property type="entry name" value="Fdx_antiC-bd"/>
</dbReference>
<keyword evidence="5" id="KW-0820">tRNA-binding</keyword>
<dbReference type="Gene3D" id="3.30.56.10">
    <property type="match status" value="2"/>
</dbReference>
<dbReference type="RefSeq" id="WP_146682592.1">
    <property type="nucleotide sequence ID" value="NZ_CP019646.1"/>
</dbReference>
<dbReference type="SUPFAM" id="SSF55681">
    <property type="entry name" value="Class II aaRS and biotin synthetases"/>
    <property type="match status" value="1"/>
</dbReference>
<dbReference type="KEGG" id="pbas:SMSP2_00662"/>
<keyword evidence="19" id="KW-1185">Reference proteome</keyword>
<evidence type="ECO:0000256" key="4">
    <source>
        <dbReference type="ARBA" id="ARBA00022490"/>
    </source>
</evidence>
<evidence type="ECO:0000256" key="12">
    <source>
        <dbReference type="ARBA" id="ARBA00022917"/>
    </source>
</evidence>
<feature type="domain" description="B5" evidence="17">
    <location>
        <begin position="288"/>
        <end position="365"/>
    </location>
</feature>
<dbReference type="SMART" id="SM00873">
    <property type="entry name" value="B3_4"/>
    <property type="match status" value="1"/>
</dbReference>
<dbReference type="EMBL" id="CP019646">
    <property type="protein sequence ID" value="AQQ70318.1"/>
    <property type="molecule type" value="Genomic_DNA"/>
</dbReference>
<dbReference type="NCBIfam" id="TIGR00472">
    <property type="entry name" value="pheT_bact"/>
    <property type="match status" value="1"/>
</dbReference>
<evidence type="ECO:0000256" key="8">
    <source>
        <dbReference type="ARBA" id="ARBA00022741"/>
    </source>
</evidence>
<dbReference type="PROSITE" id="PS51483">
    <property type="entry name" value="B5"/>
    <property type="match status" value="2"/>
</dbReference>
<dbReference type="SUPFAM" id="SSF46955">
    <property type="entry name" value="Putative DNA-binding domain"/>
    <property type="match status" value="2"/>
</dbReference>
<evidence type="ECO:0000256" key="14">
    <source>
        <dbReference type="ARBA" id="ARBA00049255"/>
    </source>
</evidence>
<dbReference type="Pfam" id="PF03147">
    <property type="entry name" value="FDX-ACB"/>
    <property type="match status" value="1"/>
</dbReference>
<dbReference type="InterPro" id="IPR020825">
    <property type="entry name" value="Phe-tRNA_synthase-like_B3/B4"/>
</dbReference>
<dbReference type="Gene3D" id="3.30.70.380">
    <property type="entry name" value="Ferrodoxin-fold anticodon-binding domain"/>
    <property type="match status" value="1"/>
</dbReference>
<keyword evidence="10 15" id="KW-0460">Magnesium</keyword>
<keyword evidence="7 15" id="KW-0479">Metal-binding</keyword>
<comment type="subcellular location">
    <subcellularLocation>
        <location evidence="1 15">Cytoplasm</location>
    </subcellularLocation>
</comment>
<feature type="binding site" evidence="15">
    <location>
        <position position="349"/>
    </location>
    <ligand>
        <name>Mg(2+)</name>
        <dbReference type="ChEBI" id="CHEBI:18420"/>
        <note>shared with alpha subunit</note>
    </ligand>
</feature>
<evidence type="ECO:0000256" key="13">
    <source>
        <dbReference type="ARBA" id="ARBA00023146"/>
    </source>
</evidence>
<reference evidence="19" key="1">
    <citation type="submission" date="2017-02" db="EMBL/GenBank/DDBJ databases">
        <title>Comparative genomics and description of representatives of a novel lineage of planctomycetes thriving in anoxic sediments.</title>
        <authorList>
            <person name="Spring S."/>
            <person name="Bunk B."/>
            <person name="Sproer C."/>
        </authorList>
    </citation>
    <scope>NUCLEOTIDE SEQUENCE [LARGE SCALE GENOMIC DNA]</scope>
    <source>
        <strain evidence="19">SM-Chi-D1</strain>
    </source>
</reference>
<evidence type="ECO:0000256" key="2">
    <source>
        <dbReference type="ARBA" id="ARBA00008653"/>
    </source>
</evidence>
<dbReference type="HAMAP" id="MF_00283">
    <property type="entry name" value="Phe_tRNA_synth_beta1"/>
    <property type="match status" value="1"/>
</dbReference>
<dbReference type="InterPro" id="IPR041616">
    <property type="entry name" value="PheRS_beta_core"/>
</dbReference>
<dbReference type="Pfam" id="PF03483">
    <property type="entry name" value="B3_4"/>
    <property type="match status" value="1"/>
</dbReference>
<evidence type="ECO:0000256" key="11">
    <source>
        <dbReference type="ARBA" id="ARBA00022884"/>
    </source>
</evidence>
<evidence type="ECO:0000259" key="16">
    <source>
        <dbReference type="PROSITE" id="PS51447"/>
    </source>
</evidence>
<keyword evidence="4 15" id="KW-0963">Cytoplasm</keyword>
<dbReference type="PANTHER" id="PTHR10947">
    <property type="entry name" value="PHENYLALANYL-TRNA SYNTHETASE BETA CHAIN AND LEUCINE-RICH REPEAT-CONTAINING PROTEIN 47"/>
    <property type="match status" value="1"/>
</dbReference>
<dbReference type="InterPro" id="IPR005146">
    <property type="entry name" value="B3/B4_tRNA-bd"/>
</dbReference>
<evidence type="ECO:0000256" key="3">
    <source>
        <dbReference type="ARBA" id="ARBA00011209"/>
    </source>
</evidence>
<feature type="domain" description="FDX-ACB" evidence="16">
    <location>
        <begin position="581"/>
        <end position="674"/>
    </location>
</feature>
<dbReference type="GO" id="GO:0009328">
    <property type="term" value="C:phenylalanine-tRNA ligase complex"/>
    <property type="evidence" value="ECO:0007669"/>
    <property type="project" value="TreeGrafter"/>
</dbReference>
<keyword evidence="12 15" id="KW-0648">Protein biosynthesis</keyword>
<feature type="binding site" evidence="15">
    <location>
        <position position="352"/>
    </location>
    <ligand>
        <name>Mg(2+)</name>
        <dbReference type="ChEBI" id="CHEBI:18420"/>
        <note>shared with alpha subunit</note>
    </ligand>
</feature>
<protein>
    <recommendedName>
        <fullName evidence="15">Phenylalanine--tRNA ligase beta subunit</fullName>
        <ecNumber evidence="15">6.1.1.20</ecNumber>
    </recommendedName>
    <alternativeName>
        <fullName evidence="15">Phenylalanyl-tRNA synthetase beta subunit</fullName>
        <shortName evidence="15">PheRS</shortName>
    </alternativeName>
</protein>
<dbReference type="AlphaFoldDB" id="A0A1Q2MCQ2"/>
<dbReference type="GO" id="GO:0000049">
    <property type="term" value="F:tRNA binding"/>
    <property type="evidence" value="ECO:0007669"/>
    <property type="project" value="UniProtKB-KW"/>
</dbReference>
<accession>A0A1Q2MCQ2</accession>
<keyword evidence="9 15" id="KW-0067">ATP-binding</keyword>
<dbReference type="GO" id="GO:0000287">
    <property type="term" value="F:magnesium ion binding"/>
    <property type="evidence" value="ECO:0007669"/>
    <property type="project" value="UniProtKB-UniRule"/>
</dbReference>
<comment type="similarity">
    <text evidence="2 15">Belongs to the phenylalanyl-tRNA synthetase beta subunit family. Type 1 subfamily.</text>
</comment>
<dbReference type="Proteomes" id="UP000188181">
    <property type="component" value="Chromosome"/>
</dbReference>
<dbReference type="FunFam" id="3.30.70.380:FF:000001">
    <property type="entry name" value="Phenylalanine--tRNA ligase beta subunit"/>
    <property type="match status" value="1"/>
</dbReference>
<dbReference type="GO" id="GO:0006432">
    <property type="term" value="P:phenylalanyl-tRNA aminoacylation"/>
    <property type="evidence" value="ECO:0007669"/>
    <property type="project" value="UniProtKB-UniRule"/>
</dbReference>
<comment type="catalytic activity">
    <reaction evidence="14 15">
        <text>tRNA(Phe) + L-phenylalanine + ATP = L-phenylalanyl-tRNA(Phe) + AMP + diphosphate + H(+)</text>
        <dbReference type="Rhea" id="RHEA:19413"/>
        <dbReference type="Rhea" id="RHEA-COMP:9668"/>
        <dbReference type="Rhea" id="RHEA-COMP:9699"/>
        <dbReference type="ChEBI" id="CHEBI:15378"/>
        <dbReference type="ChEBI" id="CHEBI:30616"/>
        <dbReference type="ChEBI" id="CHEBI:33019"/>
        <dbReference type="ChEBI" id="CHEBI:58095"/>
        <dbReference type="ChEBI" id="CHEBI:78442"/>
        <dbReference type="ChEBI" id="CHEBI:78531"/>
        <dbReference type="ChEBI" id="CHEBI:456215"/>
        <dbReference type="EC" id="6.1.1.20"/>
    </reaction>
</comment>
<keyword evidence="13 15" id="KW-0030">Aminoacyl-tRNA synthetase</keyword>
<dbReference type="SMART" id="SM00874">
    <property type="entry name" value="B5"/>
    <property type="match status" value="2"/>
</dbReference>
<dbReference type="PANTHER" id="PTHR10947:SF0">
    <property type="entry name" value="PHENYLALANINE--TRNA LIGASE BETA SUBUNIT"/>
    <property type="match status" value="1"/>
</dbReference>
<dbReference type="Pfam" id="PF03484">
    <property type="entry name" value="B5"/>
    <property type="match status" value="1"/>
</dbReference>
<comment type="cofactor">
    <cofactor evidence="15">
        <name>Mg(2+)</name>
        <dbReference type="ChEBI" id="CHEBI:18420"/>
    </cofactor>
    <text evidence="15">Binds 2 magnesium ions per tetramer.</text>
</comment>
<dbReference type="GO" id="GO:0004826">
    <property type="term" value="F:phenylalanine-tRNA ligase activity"/>
    <property type="evidence" value="ECO:0007669"/>
    <property type="project" value="UniProtKB-UniRule"/>
</dbReference>